<feature type="domain" description="Conserved oligomeric Golgi complex subunit 5 N-terminal" evidence="2">
    <location>
        <begin position="15"/>
        <end position="104"/>
    </location>
</feature>
<evidence type="ECO:0000259" key="2">
    <source>
        <dbReference type="Pfam" id="PF10392"/>
    </source>
</evidence>
<dbReference type="GO" id="GO:0006891">
    <property type="term" value="P:intra-Golgi vesicle-mediated transport"/>
    <property type="evidence" value="ECO:0007669"/>
    <property type="project" value="InterPro"/>
</dbReference>
<evidence type="ECO:0000313" key="3">
    <source>
        <dbReference type="EMBL" id="OLL26378.1"/>
    </source>
</evidence>
<dbReference type="OrthoDB" id="18786at2759"/>
<dbReference type="InterPro" id="IPR049176">
    <property type="entry name" value="COG5_N"/>
</dbReference>
<dbReference type="PANTHER" id="PTHR13228:SF3">
    <property type="entry name" value="CONSERVED OLIGOMERIC GOLGI COMPLEX SUBUNIT 5"/>
    <property type="match status" value="1"/>
</dbReference>
<keyword evidence="1" id="KW-0175">Coiled coil</keyword>
<evidence type="ECO:0000313" key="4">
    <source>
        <dbReference type="Proteomes" id="UP000186594"/>
    </source>
</evidence>
<proteinExistence type="predicted"/>
<accession>A0A1U7LUT4</accession>
<organism evidence="3 4">
    <name type="scientific">Neolecta irregularis (strain DAH-3)</name>
    <dbReference type="NCBI Taxonomy" id="1198029"/>
    <lineage>
        <taxon>Eukaryota</taxon>
        <taxon>Fungi</taxon>
        <taxon>Dikarya</taxon>
        <taxon>Ascomycota</taxon>
        <taxon>Taphrinomycotina</taxon>
        <taxon>Neolectales</taxon>
        <taxon>Neolectaceae</taxon>
        <taxon>Neolecta</taxon>
    </lineage>
</organism>
<dbReference type="GO" id="GO:0017119">
    <property type="term" value="C:Golgi transport complex"/>
    <property type="evidence" value="ECO:0007669"/>
    <property type="project" value="InterPro"/>
</dbReference>
<name>A0A1U7LUT4_NEOID</name>
<dbReference type="InterPro" id="IPR019465">
    <property type="entry name" value="Cog5"/>
</dbReference>
<reference evidence="3 4" key="1">
    <citation type="submission" date="2016-04" db="EMBL/GenBank/DDBJ databases">
        <title>Evolutionary innovation and constraint leading to complex multicellularity in the Ascomycota.</title>
        <authorList>
            <person name="Cisse O."/>
            <person name="Nguyen A."/>
            <person name="Hewitt D.A."/>
            <person name="Jedd G."/>
            <person name="Stajich J.E."/>
        </authorList>
    </citation>
    <scope>NUCLEOTIDE SEQUENCE [LARGE SCALE GENOMIC DNA]</scope>
    <source>
        <strain evidence="3 4">DAH-3</strain>
    </source>
</reference>
<gene>
    <name evidence="3" type="ORF">NEOLI_004155</name>
</gene>
<dbReference type="Pfam" id="PF10392">
    <property type="entry name" value="COG5_N"/>
    <property type="match status" value="1"/>
</dbReference>
<dbReference type="STRING" id="1198029.A0A1U7LUT4"/>
<keyword evidence="4" id="KW-1185">Reference proteome</keyword>
<protein>
    <submittedName>
        <fullName evidence="3">Conserved oligomeric Golgi complex subunit 5</fullName>
    </submittedName>
</protein>
<dbReference type="AlphaFoldDB" id="A0A1U7LUT4"/>
<sequence length="113" mass="12565">MTPPQLFADAFLDYETYLEPGFDAAAYANAVVLATNSPGDREVDLATPLSKVRFDLAEIDKLIGRELDLHHDEILQHAREARRSEATAARLEDAVAEMAQAYERYLLRGGAMI</sequence>
<dbReference type="PANTHER" id="PTHR13228">
    <property type="entry name" value="CONSERVED OLIGOMERIC GOLGI COMPLEX COMPONENT 5"/>
    <property type="match status" value="1"/>
</dbReference>
<dbReference type="Proteomes" id="UP000186594">
    <property type="component" value="Unassembled WGS sequence"/>
</dbReference>
<dbReference type="EMBL" id="LXFE01000197">
    <property type="protein sequence ID" value="OLL26378.1"/>
    <property type="molecule type" value="Genomic_DNA"/>
</dbReference>
<evidence type="ECO:0000256" key="1">
    <source>
        <dbReference type="SAM" id="Coils"/>
    </source>
</evidence>
<comment type="caution">
    <text evidence="3">The sequence shown here is derived from an EMBL/GenBank/DDBJ whole genome shotgun (WGS) entry which is preliminary data.</text>
</comment>
<feature type="coiled-coil region" evidence="1">
    <location>
        <begin position="74"/>
        <end position="108"/>
    </location>
</feature>